<evidence type="ECO:0000256" key="7">
    <source>
        <dbReference type="ARBA" id="ARBA00023122"/>
    </source>
</evidence>
<dbReference type="InterPro" id="IPR044751">
    <property type="entry name" value="Ion_transp-like_CBS"/>
</dbReference>
<keyword evidence="3" id="KW-1003">Cell membrane</keyword>
<dbReference type="PROSITE" id="PS51846">
    <property type="entry name" value="CNNM"/>
    <property type="match status" value="1"/>
</dbReference>
<comment type="subcellular location">
    <subcellularLocation>
        <location evidence="1">Cell membrane</location>
        <topology evidence="1">Multi-pass membrane protein</topology>
    </subcellularLocation>
</comment>
<dbReference type="AlphaFoldDB" id="A0A0W8FMD2"/>
<dbReference type="Pfam" id="PF03471">
    <property type="entry name" value="CorC_HlyC"/>
    <property type="match status" value="1"/>
</dbReference>
<feature type="domain" description="CNNM transmembrane" evidence="11">
    <location>
        <begin position="1"/>
        <end position="187"/>
    </location>
</feature>
<feature type="domain" description="CBS" evidence="10">
    <location>
        <begin position="206"/>
        <end position="267"/>
    </location>
</feature>
<dbReference type="SUPFAM" id="SSF56176">
    <property type="entry name" value="FAD-binding/transporter-associated domain-like"/>
    <property type="match status" value="1"/>
</dbReference>
<evidence type="ECO:0000256" key="4">
    <source>
        <dbReference type="ARBA" id="ARBA00022692"/>
    </source>
</evidence>
<evidence type="ECO:0000256" key="3">
    <source>
        <dbReference type="ARBA" id="ARBA00022475"/>
    </source>
</evidence>
<name>A0A0W8FMD2_9ZZZZ</name>
<dbReference type="InterPro" id="IPR002550">
    <property type="entry name" value="CNNM"/>
</dbReference>
<proteinExistence type="inferred from homology"/>
<dbReference type="InterPro" id="IPR000644">
    <property type="entry name" value="CBS_dom"/>
</dbReference>
<dbReference type="Pfam" id="PF01595">
    <property type="entry name" value="CNNM"/>
    <property type="match status" value="1"/>
</dbReference>
<dbReference type="InterPro" id="IPR036318">
    <property type="entry name" value="FAD-bd_PCMH-like_sf"/>
</dbReference>
<keyword evidence="6 9" id="KW-1133">Transmembrane helix</keyword>
<dbReference type="EMBL" id="LNQE01000996">
    <property type="protein sequence ID" value="KUG22023.1"/>
    <property type="molecule type" value="Genomic_DNA"/>
</dbReference>
<dbReference type="GO" id="GO:0005886">
    <property type="term" value="C:plasma membrane"/>
    <property type="evidence" value="ECO:0007669"/>
    <property type="project" value="UniProtKB-SubCell"/>
</dbReference>
<dbReference type="GO" id="GO:0050660">
    <property type="term" value="F:flavin adenine dinucleotide binding"/>
    <property type="evidence" value="ECO:0007669"/>
    <property type="project" value="InterPro"/>
</dbReference>
<keyword evidence="5" id="KW-0677">Repeat</keyword>
<keyword evidence="7" id="KW-0129">CBS domain</keyword>
<dbReference type="PROSITE" id="PS51371">
    <property type="entry name" value="CBS"/>
    <property type="match status" value="2"/>
</dbReference>
<evidence type="ECO:0000256" key="8">
    <source>
        <dbReference type="ARBA" id="ARBA00023136"/>
    </source>
</evidence>
<dbReference type="InterPro" id="IPR005170">
    <property type="entry name" value="Transptr-assoc_dom"/>
</dbReference>
<evidence type="ECO:0000256" key="1">
    <source>
        <dbReference type="ARBA" id="ARBA00004651"/>
    </source>
</evidence>
<dbReference type="SMART" id="SM01091">
    <property type="entry name" value="CorC_HlyC"/>
    <property type="match status" value="1"/>
</dbReference>
<evidence type="ECO:0000256" key="9">
    <source>
        <dbReference type="SAM" id="Phobius"/>
    </source>
</evidence>
<dbReference type="PANTHER" id="PTHR22777:SF32">
    <property type="entry name" value="UPF0053 INNER MEMBRANE PROTEIN YFJD"/>
    <property type="match status" value="1"/>
</dbReference>
<evidence type="ECO:0000256" key="5">
    <source>
        <dbReference type="ARBA" id="ARBA00022737"/>
    </source>
</evidence>
<comment type="similarity">
    <text evidence="2">Belongs to the UPF0053 family.</text>
</comment>
<comment type="caution">
    <text evidence="12">The sequence shown here is derived from an EMBL/GenBank/DDBJ whole genome shotgun (WGS) entry which is preliminary data.</text>
</comment>
<dbReference type="Gene3D" id="3.30.465.10">
    <property type="match status" value="1"/>
</dbReference>
<evidence type="ECO:0000259" key="10">
    <source>
        <dbReference type="PROSITE" id="PS51371"/>
    </source>
</evidence>
<reference evidence="12" key="1">
    <citation type="journal article" date="2015" name="Proc. Natl. Acad. Sci. U.S.A.">
        <title>Networks of energetic and metabolic interactions define dynamics in microbial communities.</title>
        <authorList>
            <person name="Embree M."/>
            <person name="Liu J.K."/>
            <person name="Al-Bassam M.M."/>
            <person name="Zengler K."/>
        </authorList>
    </citation>
    <scope>NUCLEOTIDE SEQUENCE</scope>
</reference>
<evidence type="ECO:0000256" key="6">
    <source>
        <dbReference type="ARBA" id="ARBA00022989"/>
    </source>
</evidence>
<organism evidence="12">
    <name type="scientific">hydrocarbon metagenome</name>
    <dbReference type="NCBI Taxonomy" id="938273"/>
    <lineage>
        <taxon>unclassified sequences</taxon>
        <taxon>metagenomes</taxon>
        <taxon>ecological metagenomes</taxon>
    </lineage>
</organism>
<keyword evidence="4 9" id="KW-0812">Transmembrane</keyword>
<dbReference type="InterPro" id="IPR016169">
    <property type="entry name" value="FAD-bd_PCMH_sub2"/>
</dbReference>
<keyword evidence="8 9" id="KW-0472">Membrane</keyword>
<dbReference type="InterPro" id="IPR046342">
    <property type="entry name" value="CBS_dom_sf"/>
</dbReference>
<dbReference type="SUPFAM" id="SSF54631">
    <property type="entry name" value="CBS-domain pair"/>
    <property type="match status" value="1"/>
</dbReference>
<feature type="domain" description="CBS" evidence="10">
    <location>
        <begin position="268"/>
        <end position="330"/>
    </location>
</feature>
<gene>
    <name evidence="12" type="ORF">ASZ90_008224</name>
</gene>
<evidence type="ECO:0000313" key="12">
    <source>
        <dbReference type="EMBL" id="KUG22023.1"/>
    </source>
</evidence>
<feature type="transmembrane region" description="Helical" evidence="9">
    <location>
        <begin position="59"/>
        <end position="84"/>
    </location>
</feature>
<protein>
    <submittedName>
        <fullName evidence="12">Magnesium and cobalt efflux protein corc</fullName>
    </submittedName>
</protein>
<dbReference type="Gene3D" id="3.10.580.10">
    <property type="entry name" value="CBS-domain"/>
    <property type="match status" value="1"/>
</dbReference>
<sequence>MGWNADIVVLIILFMFSGFFSSAEAALLSLRDLHLHKMKRDNYPFFDYVVKLLSNQRRLLITIVTSNEVVNVSISILAASYFIGLLGINGQWVSIIFTTVVLLFVGEAIPKTFGVTYPMQISTIVSLPLTAISRLEYPVVAGLEKISGLFLNRYGSNKSTESEVLMEDEFKTLIDVGSLEGVVNESQKELINKIFELGDRPVTDIMIPRVDMFCLPLDVPIEEMLHSVARARQERVPIYREDRDDIVGILFARDLLNNVWLGRSQESIQNLLIKPYFVPEQQTVHGLLHDFQKNFLQIAIVVDEYGGVSGMITLEHILEHLFEETTGDDESACEGCEKIDDRTVIVPGSMSVEQCNKILEAELPEDEFDTIGGFVLHLFGQMPGKGEEVSSDGYVFSVHDISKTRILKVKITRELPEEPE</sequence>
<dbReference type="CDD" id="cd04590">
    <property type="entry name" value="CBS_pair_CorC_HlyC_assoc"/>
    <property type="match status" value="1"/>
</dbReference>
<dbReference type="PANTHER" id="PTHR22777">
    <property type="entry name" value="HEMOLYSIN-RELATED"/>
    <property type="match status" value="1"/>
</dbReference>
<accession>A0A0W8FMD2</accession>
<feature type="transmembrane region" description="Helical" evidence="9">
    <location>
        <begin position="90"/>
        <end position="109"/>
    </location>
</feature>
<feature type="transmembrane region" description="Helical" evidence="9">
    <location>
        <begin position="6"/>
        <end position="30"/>
    </location>
</feature>
<evidence type="ECO:0000256" key="2">
    <source>
        <dbReference type="ARBA" id="ARBA00006337"/>
    </source>
</evidence>
<evidence type="ECO:0000259" key="11">
    <source>
        <dbReference type="PROSITE" id="PS51846"/>
    </source>
</evidence>
<dbReference type="Pfam" id="PF00571">
    <property type="entry name" value="CBS"/>
    <property type="match status" value="2"/>
</dbReference>